<dbReference type="AlphaFoldDB" id="A0A4Q7NFP5"/>
<dbReference type="InterPro" id="IPR041413">
    <property type="entry name" value="MLTR_LBD"/>
</dbReference>
<dbReference type="GO" id="GO:0003677">
    <property type="term" value="F:DNA binding"/>
    <property type="evidence" value="ECO:0007669"/>
    <property type="project" value="InterPro"/>
</dbReference>
<organism evidence="3 4">
    <name type="scientific">Motilibacter rhizosphaerae</name>
    <dbReference type="NCBI Taxonomy" id="598652"/>
    <lineage>
        <taxon>Bacteria</taxon>
        <taxon>Bacillati</taxon>
        <taxon>Actinomycetota</taxon>
        <taxon>Actinomycetes</taxon>
        <taxon>Motilibacterales</taxon>
        <taxon>Motilibacteraceae</taxon>
        <taxon>Motilibacter</taxon>
    </lineage>
</organism>
<name>A0A4Q7NFP5_9ACTN</name>
<protein>
    <submittedName>
        <fullName evidence="3">Helix-turn-helix protein</fullName>
    </submittedName>
</protein>
<dbReference type="Gene3D" id="1.10.260.40">
    <property type="entry name" value="lambda repressor-like DNA-binding domains"/>
    <property type="match status" value="1"/>
</dbReference>
<dbReference type="PANTHER" id="PTHR35010:SF2">
    <property type="entry name" value="BLL4672 PROTEIN"/>
    <property type="match status" value="1"/>
</dbReference>
<dbReference type="EMBL" id="SGXD01000004">
    <property type="protein sequence ID" value="RZS82711.1"/>
    <property type="molecule type" value="Genomic_DNA"/>
</dbReference>
<keyword evidence="4" id="KW-1185">Reference proteome</keyword>
<dbReference type="InterPro" id="IPR010982">
    <property type="entry name" value="Lambda_DNA-bd_dom_sf"/>
</dbReference>
<evidence type="ECO:0000313" key="4">
    <source>
        <dbReference type="Proteomes" id="UP000293638"/>
    </source>
</evidence>
<sequence>MDGRSGPLGELLRSRRQAADPRAAGLPASGRRRTPGLRREEVAALADVSVSYYTYLEQGRQQRPSAQVVDALARVLHLTPAERAYAHELARGTPETPVHEEVLAPGLQELVDRLYPDPAYVKGRWWDVLAANAAARVLFTDWCARPPSERNLLRWMFLDPEAKQVYVDWEREATAMLGRFRASAGAADDPRTRQLVADLLQGSATAARAWDEVRVAPIGGGQKLLRHSHIGEVPVTHVVLHAAEDLHQKLVVFTCSPEQRRRLAELAEGLG</sequence>
<accession>A0A4Q7NFP5</accession>
<evidence type="ECO:0000313" key="3">
    <source>
        <dbReference type="EMBL" id="RZS82711.1"/>
    </source>
</evidence>
<evidence type="ECO:0000259" key="2">
    <source>
        <dbReference type="PROSITE" id="PS50943"/>
    </source>
</evidence>
<dbReference type="SMART" id="SM00530">
    <property type="entry name" value="HTH_XRE"/>
    <property type="match status" value="1"/>
</dbReference>
<dbReference type="CDD" id="cd00093">
    <property type="entry name" value="HTH_XRE"/>
    <property type="match status" value="1"/>
</dbReference>
<dbReference type="RefSeq" id="WP_231116445.1">
    <property type="nucleotide sequence ID" value="NZ_SGXD01000004.1"/>
</dbReference>
<dbReference type="Pfam" id="PF13560">
    <property type="entry name" value="HTH_31"/>
    <property type="match status" value="1"/>
</dbReference>
<dbReference type="Gene3D" id="3.30.450.180">
    <property type="match status" value="1"/>
</dbReference>
<dbReference type="Pfam" id="PF17765">
    <property type="entry name" value="MLTR_LBD"/>
    <property type="match status" value="1"/>
</dbReference>
<dbReference type="InterPro" id="IPR001387">
    <property type="entry name" value="Cro/C1-type_HTH"/>
</dbReference>
<dbReference type="PROSITE" id="PS50943">
    <property type="entry name" value="HTH_CROC1"/>
    <property type="match status" value="1"/>
</dbReference>
<feature type="domain" description="HTH cro/C1-type" evidence="2">
    <location>
        <begin position="36"/>
        <end position="83"/>
    </location>
</feature>
<evidence type="ECO:0000256" key="1">
    <source>
        <dbReference type="SAM" id="MobiDB-lite"/>
    </source>
</evidence>
<feature type="region of interest" description="Disordered" evidence="1">
    <location>
        <begin position="1"/>
        <end position="37"/>
    </location>
</feature>
<reference evidence="3 4" key="1">
    <citation type="submission" date="2019-02" db="EMBL/GenBank/DDBJ databases">
        <title>Genomic Encyclopedia of Type Strains, Phase IV (KMG-IV): sequencing the most valuable type-strain genomes for metagenomic binning, comparative biology and taxonomic classification.</title>
        <authorList>
            <person name="Goeker M."/>
        </authorList>
    </citation>
    <scope>NUCLEOTIDE SEQUENCE [LARGE SCALE GENOMIC DNA]</scope>
    <source>
        <strain evidence="3 4">DSM 45622</strain>
    </source>
</reference>
<proteinExistence type="predicted"/>
<dbReference type="PANTHER" id="PTHR35010">
    <property type="entry name" value="BLL4672 PROTEIN-RELATED"/>
    <property type="match status" value="1"/>
</dbReference>
<dbReference type="SUPFAM" id="SSF47413">
    <property type="entry name" value="lambda repressor-like DNA-binding domains"/>
    <property type="match status" value="1"/>
</dbReference>
<dbReference type="Proteomes" id="UP000293638">
    <property type="component" value="Unassembled WGS sequence"/>
</dbReference>
<comment type="caution">
    <text evidence="3">The sequence shown here is derived from an EMBL/GenBank/DDBJ whole genome shotgun (WGS) entry which is preliminary data.</text>
</comment>
<gene>
    <name evidence="3" type="ORF">EV189_3106</name>
</gene>